<accession>A0ABX9YQ70</accession>
<keyword evidence="1" id="KW-1133">Transmembrane helix</keyword>
<comment type="caution">
    <text evidence="2">The sequence shown here is derived from an EMBL/GenBank/DDBJ whole genome shotgun (WGS) entry which is preliminary data.</text>
</comment>
<gene>
    <name evidence="2" type="ORF">DF017_12240</name>
</gene>
<name>A0ABX9YQ70_9BURK</name>
<evidence type="ECO:0000313" key="2">
    <source>
        <dbReference type="EMBL" id="RQY93800.1"/>
    </source>
</evidence>
<evidence type="ECO:0000256" key="1">
    <source>
        <dbReference type="SAM" id="Phobius"/>
    </source>
</evidence>
<feature type="transmembrane region" description="Helical" evidence="1">
    <location>
        <begin position="115"/>
        <end position="134"/>
    </location>
</feature>
<dbReference type="Proteomes" id="UP000281098">
    <property type="component" value="Unassembled WGS sequence"/>
</dbReference>
<sequence length="138" mass="14634">MLDVKAAIRIKLIDSDRGISLMKVISTAIGALFVGLFASTAIALAFRSIDSFAQFMPPAALYGGAVLLLVAFMIGFARRQYLGLLALGVWVLGTGLMLFMGQISTDALGDPFTDVARQAIPWTFIASCACAILLNSTI</sequence>
<dbReference type="RefSeq" id="WP_124759571.1">
    <property type="nucleotide sequence ID" value="NZ_QTPM01000012.1"/>
</dbReference>
<keyword evidence="1" id="KW-0812">Transmembrane</keyword>
<feature type="transmembrane region" description="Helical" evidence="1">
    <location>
        <begin position="59"/>
        <end position="77"/>
    </location>
</feature>
<proteinExistence type="predicted"/>
<feature type="transmembrane region" description="Helical" evidence="1">
    <location>
        <begin position="84"/>
        <end position="103"/>
    </location>
</feature>
<feature type="transmembrane region" description="Helical" evidence="1">
    <location>
        <begin position="21"/>
        <end position="47"/>
    </location>
</feature>
<protein>
    <submittedName>
        <fullName evidence="2">Uncharacterized protein</fullName>
    </submittedName>
</protein>
<dbReference type="EMBL" id="QTPM01000012">
    <property type="protein sequence ID" value="RQY93800.1"/>
    <property type="molecule type" value="Genomic_DNA"/>
</dbReference>
<keyword evidence="1" id="KW-0472">Membrane</keyword>
<organism evidence="2 3">
    <name type="scientific">Burkholderia stagnalis</name>
    <dbReference type="NCBI Taxonomy" id="1503054"/>
    <lineage>
        <taxon>Bacteria</taxon>
        <taxon>Pseudomonadati</taxon>
        <taxon>Pseudomonadota</taxon>
        <taxon>Betaproteobacteria</taxon>
        <taxon>Burkholderiales</taxon>
        <taxon>Burkholderiaceae</taxon>
        <taxon>Burkholderia</taxon>
        <taxon>Burkholderia cepacia complex</taxon>
    </lineage>
</organism>
<keyword evidence="3" id="KW-1185">Reference proteome</keyword>
<evidence type="ECO:0000313" key="3">
    <source>
        <dbReference type="Proteomes" id="UP000281098"/>
    </source>
</evidence>
<reference evidence="2 3" key="1">
    <citation type="submission" date="2018-08" db="EMBL/GenBank/DDBJ databases">
        <title>Comparative analysis of Burkholderia isolates from Puerto Rico.</title>
        <authorList>
            <person name="Hall C."/>
            <person name="Sahl J."/>
            <person name="Wagner D."/>
        </authorList>
    </citation>
    <scope>NUCLEOTIDE SEQUENCE [LARGE SCALE GENOMIC DNA]</scope>
    <source>
        <strain evidence="2 3">Bp8966</strain>
    </source>
</reference>